<dbReference type="EMBL" id="LKCM01000051">
    <property type="protein sequence ID" value="KPQ44848.1"/>
    <property type="molecule type" value="Genomic_DNA"/>
</dbReference>
<reference evidence="3 4" key="1">
    <citation type="submission" date="2015-09" db="EMBL/GenBank/DDBJ databases">
        <title>A metagenomics-based metabolic model of nitrate-dependent anaerobic oxidation of methane by Methanoperedens-like archaea.</title>
        <authorList>
            <person name="Arshad A."/>
            <person name="Speth D.R."/>
            <person name="De Graaf R.M."/>
            <person name="Op Den Camp H.J."/>
            <person name="Jetten M.S."/>
            <person name="Welte C.U."/>
        </authorList>
    </citation>
    <scope>NUCLEOTIDE SEQUENCE [LARGE SCALE GENOMIC DNA]</scope>
</reference>
<dbReference type="InterPro" id="IPR006062">
    <property type="entry name" value="His_biosynth"/>
</dbReference>
<dbReference type="Gene3D" id="3.20.20.70">
    <property type="entry name" value="Aldolase class I"/>
    <property type="match status" value="1"/>
</dbReference>
<dbReference type="CDD" id="cd04723">
    <property type="entry name" value="HisA_HisF"/>
    <property type="match status" value="1"/>
</dbReference>
<keyword evidence="2" id="KW-0368">Histidine biosynthesis</keyword>
<dbReference type="PANTHER" id="PTHR43090">
    <property type="entry name" value="1-(5-PHOSPHORIBOSYL)-5-[(5-PHOSPHORIBOSYLAMINO)METHYLIDENEAMINO] IMIDAZOLE-4-CARBOXAMIDE ISOMERASE"/>
    <property type="match status" value="1"/>
</dbReference>
<dbReference type="AlphaFoldDB" id="A0A0P7ZIH7"/>
<evidence type="ECO:0000256" key="1">
    <source>
        <dbReference type="ARBA" id="ARBA00009667"/>
    </source>
</evidence>
<dbReference type="GO" id="GO:0003949">
    <property type="term" value="F:1-(5-phosphoribosyl)-5-[(5-phosphoribosylamino)methylideneamino]imidazole-4-carboxamide isomerase activity"/>
    <property type="evidence" value="ECO:0007669"/>
    <property type="project" value="InterPro"/>
</dbReference>
<dbReference type="Pfam" id="PF00977">
    <property type="entry name" value="His_biosynth"/>
    <property type="match status" value="1"/>
</dbReference>
<dbReference type="PATRIC" id="fig|1719120.3.peg.632"/>
<protein>
    <submittedName>
        <fullName evidence="3">Phosphoribosylformimino-5-aminoimidazole carboxamide ribotide isomerase</fullName>
    </submittedName>
</protein>
<dbReference type="InterPro" id="IPR013785">
    <property type="entry name" value="Aldolase_TIM"/>
</dbReference>
<evidence type="ECO:0000313" key="3">
    <source>
        <dbReference type="EMBL" id="KPQ44848.1"/>
    </source>
</evidence>
<gene>
    <name evidence="3" type="primary">hisA</name>
    <name evidence="3" type="ORF">MPEBLZ_00577</name>
</gene>
<name>A0A0P7ZIH7_9EURY</name>
<dbReference type="GO" id="GO:0000162">
    <property type="term" value="P:L-tryptophan biosynthetic process"/>
    <property type="evidence" value="ECO:0007669"/>
    <property type="project" value="TreeGrafter"/>
</dbReference>
<dbReference type="Proteomes" id="UP000050360">
    <property type="component" value="Unassembled WGS sequence"/>
</dbReference>
<keyword evidence="3" id="KW-0413">Isomerase</keyword>
<proteinExistence type="inferred from homology"/>
<evidence type="ECO:0000313" key="4">
    <source>
        <dbReference type="Proteomes" id="UP000050360"/>
    </source>
</evidence>
<accession>A0A0P7ZIH7</accession>
<dbReference type="InterPro" id="IPR011060">
    <property type="entry name" value="RibuloseP-bd_barrel"/>
</dbReference>
<sequence length="231" mass="25412">MFRIIFVLDILNGIVVHAVRGERAKYRPVKNSRICDSSDPLEMISTIGPSQVYIADLDHIQDIGDNFGVIEKISQRTNTMVDIGVKNMDDVRECVRIADTVIIGTETASLDIIEKAAIQFPGRINVSMDMKNGIVLTKDLKMDVRPEELIRKLNEFDLKDIIILDLGKVGTSTGINTDFLKEMAGISTHKILVGGGVKDLDDIVVLQELGIDGALVATAVHNGKIPIELIY</sequence>
<dbReference type="InterPro" id="IPR044524">
    <property type="entry name" value="Isoase_HisA-like"/>
</dbReference>
<keyword evidence="2" id="KW-0028">Amino-acid biosynthesis</keyword>
<dbReference type="GO" id="GO:0005737">
    <property type="term" value="C:cytoplasm"/>
    <property type="evidence" value="ECO:0007669"/>
    <property type="project" value="TreeGrafter"/>
</dbReference>
<comment type="caution">
    <text evidence="3">The sequence shown here is derived from an EMBL/GenBank/DDBJ whole genome shotgun (WGS) entry which is preliminary data.</text>
</comment>
<dbReference type="SUPFAM" id="SSF51366">
    <property type="entry name" value="Ribulose-phoshate binding barrel"/>
    <property type="match status" value="1"/>
</dbReference>
<organism evidence="3 4">
    <name type="scientific">Candidatus Methanoperedens nitratireducens</name>
    <dbReference type="NCBI Taxonomy" id="1392998"/>
    <lineage>
        <taxon>Archaea</taxon>
        <taxon>Methanobacteriati</taxon>
        <taxon>Methanobacteriota</taxon>
        <taxon>Stenosarchaea group</taxon>
        <taxon>Methanomicrobia</taxon>
        <taxon>Methanosarcinales</taxon>
        <taxon>ANME-2 cluster</taxon>
        <taxon>Candidatus Methanoperedentaceae</taxon>
        <taxon>Candidatus Methanoperedens</taxon>
    </lineage>
</organism>
<comment type="similarity">
    <text evidence="1 2">Belongs to the HisA/HisF family.</text>
</comment>
<dbReference type="PANTHER" id="PTHR43090:SF2">
    <property type="entry name" value="1-(5-PHOSPHORIBOSYL)-5-[(5-PHOSPHORIBOSYLAMINO)METHYLIDENEAMINO] IMIDAZOLE-4-CARBOXAMIDE ISOMERASE"/>
    <property type="match status" value="1"/>
</dbReference>
<dbReference type="GO" id="GO:0000105">
    <property type="term" value="P:L-histidine biosynthetic process"/>
    <property type="evidence" value="ECO:0007669"/>
    <property type="project" value="UniProtKB-KW"/>
</dbReference>
<evidence type="ECO:0000256" key="2">
    <source>
        <dbReference type="RuleBase" id="RU003657"/>
    </source>
</evidence>